<dbReference type="InterPro" id="IPR023214">
    <property type="entry name" value="HAD_sf"/>
</dbReference>
<dbReference type="Proteomes" id="UP001235840">
    <property type="component" value="Unassembled WGS sequence"/>
</dbReference>
<keyword evidence="3" id="KW-1185">Reference proteome</keyword>
<dbReference type="PRINTS" id="PR00413">
    <property type="entry name" value="HADHALOGNASE"/>
</dbReference>
<dbReference type="Gene3D" id="1.10.150.520">
    <property type="match status" value="1"/>
</dbReference>
<dbReference type="SUPFAM" id="SSF56784">
    <property type="entry name" value="HAD-like"/>
    <property type="match status" value="1"/>
</dbReference>
<evidence type="ECO:0000256" key="1">
    <source>
        <dbReference type="ARBA" id="ARBA00022801"/>
    </source>
</evidence>
<accession>A0ABT9W0B2</accession>
<dbReference type="Pfam" id="PF00702">
    <property type="entry name" value="Hydrolase"/>
    <property type="match status" value="1"/>
</dbReference>
<dbReference type="CDD" id="cd01427">
    <property type="entry name" value="HAD_like"/>
    <property type="match status" value="1"/>
</dbReference>
<sequence length="254" mass="28677">MDKKWITFDLDGTLMQNPFGAYIFPELQEIIGSKVERDWNVVEALVKEHEQRLKAGRYVAAYDWDEIVQTVLGHEGLKMDIDVEQMVLKHSVLPKVYMLEESIPQVLQELKNRGYSLAVATNGFMKYQAPVLQAIGILEYFDKVITPEIAGAGKPDVAMLKELDDETIAAHVGDRIDHDITLANAMNVHSILIATALPVELEQLTPQERAQHELSLGLCKKKLEKETGVVLEELDHSQRPQTIIKSIEELLLIL</sequence>
<comment type="caution">
    <text evidence="2">The sequence shown here is derived from an EMBL/GenBank/DDBJ whole genome shotgun (WGS) entry which is preliminary data.</text>
</comment>
<dbReference type="SFLD" id="SFLDG01129">
    <property type="entry name" value="C1.5:_HAD__Beta-PGM__Phosphata"/>
    <property type="match status" value="1"/>
</dbReference>
<name>A0ABT9W0B2_9BACI</name>
<dbReference type="SFLD" id="SFLDS00003">
    <property type="entry name" value="Haloacid_Dehalogenase"/>
    <property type="match status" value="1"/>
</dbReference>
<organism evidence="2 3">
    <name type="scientific">Caldalkalibacillus horti</name>
    <dbReference type="NCBI Taxonomy" id="77523"/>
    <lineage>
        <taxon>Bacteria</taxon>
        <taxon>Bacillati</taxon>
        <taxon>Bacillota</taxon>
        <taxon>Bacilli</taxon>
        <taxon>Bacillales</taxon>
        <taxon>Bacillaceae</taxon>
        <taxon>Caldalkalibacillus</taxon>
    </lineage>
</organism>
<evidence type="ECO:0000313" key="3">
    <source>
        <dbReference type="Proteomes" id="UP001235840"/>
    </source>
</evidence>
<dbReference type="InterPro" id="IPR006439">
    <property type="entry name" value="HAD-SF_hydro_IA"/>
</dbReference>
<dbReference type="Gene3D" id="3.40.50.1000">
    <property type="entry name" value="HAD superfamily/HAD-like"/>
    <property type="match status" value="1"/>
</dbReference>
<dbReference type="EMBL" id="JAUSTY010000008">
    <property type="protein sequence ID" value="MDQ0166305.1"/>
    <property type="molecule type" value="Genomic_DNA"/>
</dbReference>
<dbReference type="InterPro" id="IPR051540">
    <property type="entry name" value="S-2-haloacid_dehalogenase"/>
</dbReference>
<keyword evidence="1" id="KW-0378">Hydrolase</keyword>
<proteinExistence type="predicted"/>
<protein>
    <submittedName>
        <fullName evidence="2">FMN phosphatase YigB (HAD superfamily)</fullName>
    </submittedName>
</protein>
<dbReference type="InterPro" id="IPR036412">
    <property type="entry name" value="HAD-like_sf"/>
</dbReference>
<dbReference type="PANTHER" id="PTHR43316">
    <property type="entry name" value="HYDROLASE, HALOACID DELAHOGENASE-RELATED"/>
    <property type="match status" value="1"/>
</dbReference>
<evidence type="ECO:0000313" key="2">
    <source>
        <dbReference type="EMBL" id="MDQ0166305.1"/>
    </source>
</evidence>
<reference evidence="2 3" key="1">
    <citation type="submission" date="2023-07" db="EMBL/GenBank/DDBJ databases">
        <title>Genomic Encyclopedia of Type Strains, Phase IV (KMG-IV): sequencing the most valuable type-strain genomes for metagenomic binning, comparative biology and taxonomic classification.</title>
        <authorList>
            <person name="Goeker M."/>
        </authorList>
    </citation>
    <scope>NUCLEOTIDE SEQUENCE [LARGE SCALE GENOMIC DNA]</scope>
    <source>
        <strain evidence="2 3">DSM 12751</strain>
    </source>
</reference>
<gene>
    <name evidence="2" type="ORF">J2S11_002209</name>
</gene>
<dbReference type="RefSeq" id="WP_307394402.1">
    <property type="nucleotide sequence ID" value="NZ_BAAADK010000020.1"/>
</dbReference>